<gene>
    <name evidence="1" type="ORF">GCM10011518_03910</name>
</gene>
<sequence length="117" mass="13000">MGLSSFLKNFLGKIQEPAAETENTNQHTAENAYEKAEIFIEETLTKVKEASEPLFEDASQYVDKAKVIISEYAEKASDSINDIIDSVKESVEADDTQPMIYDTVVDISEKAITETDS</sequence>
<protein>
    <recommendedName>
        <fullName evidence="3">YtxH domain-containing protein</fullName>
    </recommendedName>
</protein>
<dbReference type="RefSeq" id="WP_163392478.1">
    <property type="nucleotide sequence ID" value="NZ_BMKP01000001.1"/>
</dbReference>
<organism evidence="1 2">
    <name type="scientific">Flavobacterium limi</name>
    <dbReference type="NCBI Taxonomy" id="2045105"/>
    <lineage>
        <taxon>Bacteria</taxon>
        <taxon>Pseudomonadati</taxon>
        <taxon>Bacteroidota</taxon>
        <taxon>Flavobacteriia</taxon>
        <taxon>Flavobacteriales</taxon>
        <taxon>Flavobacteriaceae</taxon>
        <taxon>Flavobacterium</taxon>
    </lineage>
</organism>
<name>A0ABQ1TKS1_9FLAO</name>
<evidence type="ECO:0000313" key="2">
    <source>
        <dbReference type="Proteomes" id="UP000655016"/>
    </source>
</evidence>
<comment type="caution">
    <text evidence="1">The sequence shown here is derived from an EMBL/GenBank/DDBJ whole genome shotgun (WGS) entry which is preliminary data.</text>
</comment>
<dbReference type="Proteomes" id="UP000655016">
    <property type="component" value="Unassembled WGS sequence"/>
</dbReference>
<evidence type="ECO:0008006" key="3">
    <source>
        <dbReference type="Google" id="ProtNLM"/>
    </source>
</evidence>
<evidence type="ECO:0000313" key="1">
    <source>
        <dbReference type="EMBL" id="GGE97716.1"/>
    </source>
</evidence>
<accession>A0ABQ1TKS1</accession>
<keyword evidence="2" id="KW-1185">Reference proteome</keyword>
<proteinExistence type="predicted"/>
<dbReference type="EMBL" id="BMKP01000001">
    <property type="protein sequence ID" value="GGE97716.1"/>
    <property type="molecule type" value="Genomic_DNA"/>
</dbReference>
<dbReference type="Gene3D" id="1.10.287.700">
    <property type="entry name" value="Helix hairpin bin"/>
    <property type="match status" value="1"/>
</dbReference>
<reference evidence="2" key="1">
    <citation type="journal article" date="2019" name="Int. J. Syst. Evol. Microbiol.">
        <title>The Global Catalogue of Microorganisms (GCM) 10K type strain sequencing project: providing services to taxonomists for standard genome sequencing and annotation.</title>
        <authorList>
            <consortium name="The Broad Institute Genomics Platform"/>
            <consortium name="The Broad Institute Genome Sequencing Center for Infectious Disease"/>
            <person name="Wu L."/>
            <person name="Ma J."/>
        </authorList>
    </citation>
    <scope>NUCLEOTIDE SEQUENCE [LARGE SCALE GENOMIC DNA]</scope>
    <source>
        <strain evidence="2">CGMCC 1.16060</strain>
    </source>
</reference>